<dbReference type="eggNOG" id="KOG0803">
    <property type="taxonomic scope" value="Eukaryota"/>
</dbReference>
<keyword evidence="9 18" id="KW-0479">Metal-binding</keyword>
<evidence type="ECO:0000256" key="4">
    <source>
        <dbReference type="ARBA" id="ARBA00007997"/>
    </source>
</evidence>
<feature type="domain" description="RING-type" evidence="20">
    <location>
        <begin position="1428"/>
        <end position="1475"/>
    </location>
</feature>
<dbReference type="Pfam" id="PF24618">
    <property type="entry name" value="LTN1_E3_ligase_5th"/>
    <property type="match status" value="1"/>
</dbReference>
<evidence type="ECO:0000259" key="20">
    <source>
        <dbReference type="PROSITE" id="PS50089"/>
    </source>
</evidence>
<dbReference type="InterPro" id="IPR013083">
    <property type="entry name" value="Znf_RING/FYVE/PHD"/>
</dbReference>
<dbReference type="InParanoid" id="E3MYH4"/>
<comment type="subunit">
    <text evidence="16">Component of the ribosome quality control complex (RQC), composed of at least the E3 ubiquitin ligase ltn1 and nemf. The complex probably also contains tcf25 as well as vcp/p97 and its ubiquitin-binding cofactors. RQC forms a stable complex with 60S ribosomal subunits.</text>
</comment>
<dbReference type="Pfam" id="PF23009">
    <property type="entry name" value="UBC_like"/>
    <property type="match status" value="1"/>
</dbReference>
<dbReference type="FunFam" id="3.30.40.10:FF:000038">
    <property type="entry name" value="E3 ubiquitin-protein ligase listerin"/>
    <property type="match status" value="1"/>
</dbReference>
<dbReference type="OMA" id="QWYIKLP"/>
<comment type="function">
    <text evidence="15">E3 ubiquitin-protein ligase. Component of the ribosome quality control complex (RQC), a ribosome-associated complex that mediates ubiquitination and extraction of incompletely synthesized nascent chains for proteasomal degradation. Ubiquitination leads to vcp/p97 recruitment for extraction and degradation of the incomplete translation product.</text>
</comment>
<dbReference type="GO" id="GO:0005829">
    <property type="term" value="C:cytosol"/>
    <property type="evidence" value="ECO:0007669"/>
    <property type="project" value="UniProtKB-SubCell"/>
</dbReference>
<evidence type="ECO:0000256" key="9">
    <source>
        <dbReference type="ARBA" id="ARBA00022723"/>
    </source>
</evidence>
<dbReference type="STRING" id="31234.E3MYH4"/>
<dbReference type="EMBL" id="DS268496">
    <property type="protein sequence ID" value="EFP12042.1"/>
    <property type="molecule type" value="Genomic_DNA"/>
</dbReference>
<gene>
    <name evidence="21" type="ORF">CRE_30103</name>
</gene>
<dbReference type="Pfam" id="PF13639">
    <property type="entry name" value="zf-RING_2"/>
    <property type="match status" value="1"/>
</dbReference>
<evidence type="ECO:0000256" key="7">
    <source>
        <dbReference type="ARBA" id="ARBA00022490"/>
    </source>
</evidence>
<dbReference type="GO" id="GO:0016567">
    <property type="term" value="P:protein ubiquitination"/>
    <property type="evidence" value="ECO:0007669"/>
    <property type="project" value="UniProtKB-UniPathway"/>
</dbReference>
<evidence type="ECO:0000256" key="10">
    <source>
        <dbReference type="ARBA" id="ARBA00022737"/>
    </source>
</evidence>
<dbReference type="InterPro" id="IPR016024">
    <property type="entry name" value="ARM-type_fold"/>
</dbReference>
<keyword evidence="13 18" id="KW-0862">Zinc</keyword>
<evidence type="ECO:0000256" key="19">
    <source>
        <dbReference type="SAM" id="MobiDB-lite"/>
    </source>
</evidence>
<evidence type="ECO:0000313" key="22">
    <source>
        <dbReference type="Proteomes" id="UP000008281"/>
    </source>
</evidence>
<feature type="compositionally biased region" description="Basic residues" evidence="19">
    <location>
        <begin position="17"/>
        <end position="27"/>
    </location>
</feature>
<evidence type="ECO:0000256" key="15">
    <source>
        <dbReference type="ARBA" id="ARBA00053497"/>
    </source>
</evidence>
<dbReference type="PROSITE" id="PS50089">
    <property type="entry name" value="ZF_RING_2"/>
    <property type="match status" value="1"/>
</dbReference>
<dbReference type="InterPro" id="IPR039795">
    <property type="entry name" value="LTN1/Rkr1"/>
</dbReference>
<evidence type="ECO:0000256" key="11">
    <source>
        <dbReference type="ARBA" id="ARBA00022771"/>
    </source>
</evidence>
<name>E3MYH4_CAERE</name>
<evidence type="ECO:0000256" key="1">
    <source>
        <dbReference type="ARBA" id="ARBA00000900"/>
    </source>
</evidence>
<feature type="region of interest" description="Disordered" evidence="19">
    <location>
        <begin position="15"/>
        <end position="37"/>
    </location>
</feature>
<dbReference type="UniPathway" id="UPA00143"/>
<keyword evidence="12 18" id="KW-0833">Ubl conjugation pathway</keyword>
<dbReference type="GO" id="GO:0061630">
    <property type="term" value="F:ubiquitin protein ligase activity"/>
    <property type="evidence" value="ECO:0007669"/>
    <property type="project" value="UniProtKB-UniRule"/>
</dbReference>
<keyword evidence="8 18" id="KW-0808">Transferase</keyword>
<dbReference type="InterPro" id="IPR039804">
    <property type="entry name" value="RING-CH-C4HC3_LTN1"/>
</dbReference>
<evidence type="ECO:0000256" key="18">
    <source>
        <dbReference type="RuleBase" id="RU367090"/>
    </source>
</evidence>
<keyword evidence="11 17" id="KW-0863">Zinc-finger</keyword>
<keyword evidence="10" id="KW-0677">Repeat</keyword>
<evidence type="ECO:0000256" key="6">
    <source>
        <dbReference type="ARBA" id="ARBA00017157"/>
    </source>
</evidence>
<dbReference type="InterPro" id="IPR011989">
    <property type="entry name" value="ARM-like"/>
</dbReference>
<dbReference type="PANTHER" id="PTHR12389:SF0">
    <property type="entry name" value="E3 UBIQUITIN-PROTEIN LIGASE LISTERIN"/>
    <property type="match status" value="1"/>
</dbReference>
<evidence type="ECO:0000256" key="2">
    <source>
        <dbReference type="ARBA" id="ARBA00004514"/>
    </source>
</evidence>
<evidence type="ECO:0000256" key="16">
    <source>
        <dbReference type="ARBA" id="ARBA00065062"/>
    </source>
</evidence>
<dbReference type="GO" id="GO:0072344">
    <property type="term" value="P:rescue of stalled ribosome"/>
    <property type="evidence" value="ECO:0007669"/>
    <property type="project" value="UniProtKB-UniRule"/>
</dbReference>
<evidence type="ECO:0000256" key="17">
    <source>
        <dbReference type="PROSITE-ProRule" id="PRU00175"/>
    </source>
</evidence>
<dbReference type="Gene3D" id="3.30.40.10">
    <property type="entry name" value="Zinc/RING finger domain, C3HC4 (zinc finger)"/>
    <property type="match status" value="1"/>
</dbReference>
<dbReference type="Proteomes" id="UP000008281">
    <property type="component" value="Unassembled WGS sequence"/>
</dbReference>
<keyword evidence="22" id="KW-1185">Reference proteome</keyword>
<dbReference type="OrthoDB" id="6108at2759"/>
<dbReference type="InterPro" id="IPR056241">
    <property type="entry name" value="LTN1_HEAT_5th"/>
</dbReference>
<dbReference type="PANTHER" id="PTHR12389">
    <property type="entry name" value="ZINC FINGER PROTEIN 294"/>
    <property type="match status" value="1"/>
</dbReference>
<dbReference type="FunCoup" id="E3MYH4">
    <property type="interactions" value="3226"/>
</dbReference>
<comment type="catalytic activity">
    <reaction evidence="1 18">
        <text>S-ubiquitinyl-[E2 ubiquitin-conjugating enzyme]-L-cysteine + [acceptor protein]-L-lysine = [E2 ubiquitin-conjugating enzyme]-L-cysteine + N(6)-ubiquitinyl-[acceptor protein]-L-lysine.</text>
        <dbReference type="EC" id="2.3.2.27"/>
    </reaction>
</comment>
<evidence type="ECO:0000256" key="13">
    <source>
        <dbReference type="ARBA" id="ARBA00022833"/>
    </source>
</evidence>
<reference evidence="21" key="1">
    <citation type="submission" date="2007-07" db="EMBL/GenBank/DDBJ databases">
        <title>PCAP assembly of the Caenorhabditis remanei genome.</title>
        <authorList>
            <consortium name="The Caenorhabditis remanei Sequencing Consortium"/>
            <person name="Wilson R.K."/>
        </authorList>
    </citation>
    <scope>NUCLEOTIDE SEQUENCE [LARGE SCALE GENOMIC DNA]</scope>
    <source>
        <strain evidence="21">PB4641</strain>
    </source>
</reference>
<sequence length="1479" mass="169257">MRLRSEEILGNIALGRKMSKQQRRKGNAKNASSASAHGYLSQGGETFVGLTPEMNIFEVASNNRLHYASEIDDETRIVMKKLTKKDCQTREKGLKELMNLVTTEKGSIESSYEHFCGLVPQLSTDGSPSVRLLTMKMISLFLIKLKKSASKGLKKIIPMVLFAKSDVTNGVAAAANAVIRDGFDADKKQQVMQLFAPITFDIAASIVQGKHDLAAPIEYDASEDKEARKSRLETQSLHVFLSYTKEMGSESNIWEEHAKKIFENSDYIRKAFAGKRETLKVQLLNLCYKFQNNVDILLSIPSIIPYIQKNLDVQTITPECATAWEGMIVLLSNEKFQSAVSLHKGIFPRFLNVIRKKGNHWRVLKHYLLPAIVTLLKEMKNPDDDLKPLKSIMESFVDNLPWDTDISLNAIHCWFNTFSDFVRWILSNDRINVEIWETLSPLIIKITGQSMMFGTAEATESVSELLHWIIERKILAETHLQKLFESIESKITEVGKEKSRHLRDSLTAPGKNVELSVLHANLFSSPELADFNIIKNLAQSEKDYFDSTISKITNFSAIEKTEQFDLAQASDVVQLISLILDSNSENLKISVKNDYVGRRLLLKADSKIWENLLKQVSVPVFQEMINYWHEKRNGKAIAEAVSFLREKGIELDTNQAAENVDFLISLLQKLKSSDSNGDEKSIVSKLFAAIFESDEEPKPEHYQGMKEYLTADFNADHFFEKLFANSEENDIERILEIASRFDKLIGLCEDKTRSKIVENLLLSKGNSDIMIERLSFLELEVLTFSQYATVIPALLTRHVDHLDEQETKKHVTEFSRIALFNLSSRYHTATHQVFGWQMISVISCVEQRYCLSNLNEELKNMREEIRKRVTRSDEVQNSSGISGFFADGYELPNKEKKFLRSQMSEESQNETPLSPIQFMEKVFKGTESENEFQIFQFDTSNNTNWLINLIYAKRFIQCGGDIFSAENLELRDFSLCGIVTVLDNSTDILTNSPHAFDEDPRLEALTALYMELYMVLTESIKSGNQTKETVEEWEEFYAPTIKNYFIRMFRTVRKDQQPTPFVRILLKALLSILTFPADVPNDNVTAREFVPELSVFKYTPFEESCISQAFGLFQSGIEHVQLIGYAVSKLLMPIMFNTENHKALEESDETEVKVSNRPKLALPVMLSKAYPVDHNHPHVGPLLLDLALIPLESSDIINFRQEQRVAYCDAIDPFFKNALNALMLDQPFEFQQMPITCRIRKLSEQNIEINYNILAKSKEREYYLQSDYTASPVFFDKFASRLLFKSITLLPAAVRYFHKGMPKSYVSVFYEVVTKYASRLLVENELAKVSDAKFEGEMKVRTVPVTGQIIAEYIVEETKMKLTIELTPDYPLSVPNMTIDKAIVKNDKAKKWLMQLNAYLFHQNGAILEGIEMWKRNVDKGVEGVEDCTICMMTVHQQTHQLPKVRCKQCKNKFHSNCLYKWFESSNQSSCPLCRNNFT</sequence>
<dbReference type="GO" id="GO:1990116">
    <property type="term" value="P:ribosome-associated ubiquitin-dependent protein catabolic process"/>
    <property type="evidence" value="ECO:0007669"/>
    <property type="project" value="UniProtKB-UniRule"/>
</dbReference>
<dbReference type="GO" id="GO:1990112">
    <property type="term" value="C:RQC complex"/>
    <property type="evidence" value="ECO:0007669"/>
    <property type="project" value="UniProtKB-UniRule"/>
</dbReference>
<evidence type="ECO:0000256" key="12">
    <source>
        <dbReference type="ARBA" id="ARBA00022786"/>
    </source>
</evidence>
<dbReference type="HOGENOM" id="CLU_004730_0_0_1"/>
<dbReference type="EC" id="2.3.2.27" evidence="5 18"/>
<keyword evidence="7" id="KW-0963">Cytoplasm</keyword>
<dbReference type="GO" id="GO:0008270">
    <property type="term" value="F:zinc ion binding"/>
    <property type="evidence" value="ECO:0007669"/>
    <property type="project" value="UniProtKB-KW"/>
</dbReference>
<dbReference type="SUPFAM" id="SSF48371">
    <property type="entry name" value="ARM repeat"/>
    <property type="match status" value="1"/>
</dbReference>
<evidence type="ECO:0000256" key="3">
    <source>
        <dbReference type="ARBA" id="ARBA00004906"/>
    </source>
</evidence>
<comment type="similarity">
    <text evidence="4 18">Belongs to the LTN1 family.</text>
</comment>
<dbReference type="InterPro" id="IPR001841">
    <property type="entry name" value="Znf_RING"/>
</dbReference>
<comment type="subcellular location">
    <subcellularLocation>
        <location evidence="2">Cytoplasm</location>
        <location evidence="2">Cytosol</location>
    </subcellularLocation>
</comment>
<evidence type="ECO:0000313" key="21">
    <source>
        <dbReference type="EMBL" id="EFP12042.1"/>
    </source>
</evidence>
<accession>E3MYH4</accession>
<evidence type="ECO:0000256" key="5">
    <source>
        <dbReference type="ARBA" id="ARBA00012483"/>
    </source>
</evidence>
<organism evidence="22">
    <name type="scientific">Caenorhabditis remanei</name>
    <name type="common">Caenorhabditis vulgaris</name>
    <dbReference type="NCBI Taxonomy" id="31234"/>
    <lineage>
        <taxon>Eukaryota</taxon>
        <taxon>Metazoa</taxon>
        <taxon>Ecdysozoa</taxon>
        <taxon>Nematoda</taxon>
        <taxon>Chromadorea</taxon>
        <taxon>Rhabditida</taxon>
        <taxon>Rhabditina</taxon>
        <taxon>Rhabditomorpha</taxon>
        <taxon>Rhabditoidea</taxon>
        <taxon>Rhabditidae</taxon>
        <taxon>Peloderinae</taxon>
        <taxon>Caenorhabditis</taxon>
    </lineage>
</organism>
<comment type="pathway">
    <text evidence="3 18">Protein modification; protein ubiquitination.</text>
</comment>
<dbReference type="Pfam" id="PF22958">
    <property type="entry name" value="Ltn1_1st"/>
    <property type="match status" value="1"/>
</dbReference>
<proteinExistence type="inferred from homology"/>
<dbReference type="Gene3D" id="1.25.10.10">
    <property type="entry name" value="Leucine-rich Repeat Variant"/>
    <property type="match status" value="1"/>
</dbReference>
<evidence type="ECO:0000256" key="14">
    <source>
        <dbReference type="ARBA" id="ARBA00032366"/>
    </source>
</evidence>
<dbReference type="InterPro" id="IPR054478">
    <property type="entry name" value="LTN1_UBC"/>
</dbReference>
<protein>
    <recommendedName>
        <fullName evidence="6 18">E3 ubiquitin-protein ligase listerin</fullName>
        <ecNumber evidence="5 18">2.3.2.27</ecNumber>
    </recommendedName>
    <alternativeName>
        <fullName evidence="14 18">RING-type E3 ubiquitin transferase listerin</fullName>
    </alternativeName>
</protein>
<dbReference type="InterPro" id="IPR054476">
    <property type="entry name" value="Ltn1_N"/>
</dbReference>
<dbReference type="SUPFAM" id="SSF57850">
    <property type="entry name" value="RING/U-box"/>
    <property type="match status" value="1"/>
</dbReference>
<dbReference type="GO" id="GO:0043023">
    <property type="term" value="F:ribosomal large subunit binding"/>
    <property type="evidence" value="ECO:0007669"/>
    <property type="project" value="TreeGrafter"/>
</dbReference>
<dbReference type="CDD" id="cd16491">
    <property type="entry name" value="RING-CH-C4HC3_LTN1"/>
    <property type="match status" value="1"/>
</dbReference>
<evidence type="ECO:0000256" key="8">
    <source>
        <dbReference type="ARBA" id="ARBA00022679"/>
    </source>
</evidence>
<dbReference type="SMART" id="SM00184">
    <property type="entry name" value="RING"/>
    <property type="match status" value="1"/>
</dbReference>